<dbReference type="Gene3D" id="3.40.50.150">
    <property type="entry name" value="Vaccinia Virus protein VP39"/>
    <property type="match status" value="1"/>
</dbReference>
<dbReference type="EMBL" id="BJUG01000011">
    <property type="protein sequence ID" value="GEK37755.1"/>
    <property type="molecule type" value="Genomic_DNA"/>
</dbReference>
<dbReference type="PIRSF" id="PIRSF026567">
    <property type="entry name" value="Adenine_mtase_bact_prd"/>
    <property type="match status" value="1"/>
</dbReference>
<evidence type="ECO:0000313" key="6">
    <source>
        <dbReference type="Proteomes" id="UP000321361"/>
    </source>
</evidence>
<proteinExistence type="predicted"/>
<comment type="caution">
    <text evidence="4">The sequence shown here is derived from an EMBL/GenBank/DDBJ whole genome shotgun (WGS) entry which is preliminary data.</text>
</comment>
<dbReference type="InterPro" id="IPR003356">
    <property type="entry name" value="DNA_methylase_A-5"/>
</dbReference>
<protein>
    <submittedName>
        <fullName evidence="4">Adenine methyltransferase</fullName>
    </submittedName>
    <submittedName>
        <fullName evidence="3">Site-specific DNA-methyltransferase (Adenine-specific)</fullName>
    </submittedName>
</protein>
<dbReference type="InterPro" id="IPR029063">
    <property type="entry name" value="SAM-dependent_MTases_sf"/>
</dbReference>
<evidence type="ECO:0000259" key="2">
    <source>
        <dbReference type="Pfam" id="PF21106"/>
    </source>
</evidence>
<accession>A0A179ESN8</accession>
<dbReference type="GO" id="GO:0032259">
    <property type="term" value="P:methylation"/>
    <property type="evidence" value="ECO:0007669"/>
    <property type="project" value="UniProtKB-KW"/>
</dbReference>
<sequence length="335" mass="38066">MLPEKMEQGFNQNLEAIQLLQNALGTSFLEAYVENAENLNDDYQVRVVDGVPTPEVVQQIEALYKELQKLSFEPEEWRRLSQLLLLKGGQTERLQANHQLTPDSIGYLFVFLIEQLFTNKKEAVKILDISAGMGNLLLTVLLNLKIANYQVEGFGVDIDDTLLSVAASTSELTKANVQYFHQDGLQDLLVDPVDVAISDLPIGYYPNDQKASEFLTSADEGHSYAHHLLLEQSMKYVKPDGFGLFLIPSNFLETDQSEMIKKWFKEEGYLQGMVQLPDELFRKKESQKSILILQKKGPQAKQVKEVLLVKLASLKEPEKVTEFFKEFEDWKSSAL</sequence>
<dbReference type="Proteomes" id="UP000321361">
    <property type="component" value="Unassembled WGS sequence"/>
</dbReference>
<dbReference type="Pfam" id="PF21106">
    <property type="entry name" value="YtxK_like"/>
    <property type="match status" value="1"/>
</dbReference>
<evidence type="ECO:0000313" key="3">
    <source>
        <dbReference type="EMBL" id="GEK37755.1"/>
    </source>
</evidence>
<dbReference type="Pfam" id="PF02384">
    <property type="entry name" value="N6_Mtase"/>
    <property type="match status" value="1"/>
</dbReference>
<keyword evidence="4" id="KW-0808">Transferase</keyword>
<dbReference type="AlphaFoldDB" id="A0A179ESN8"/>
<dbReference type="PANTHER" id="PTHR41313">
    <property type="entry name" value="ADENINE-SPECIFIC METHYLTRANSFERASE"/>
    <property type="match status" value="1"/>
</dbReference>
<reference evidence="4 5" key="1">
    <citation type="submission" date="2016-04" db="EMBL/GenBank/DDBJ databases">
        <title>Draft genome of an Enterococcus thailandicus strain isolated from bovine feces.</title>
        <authorList>
            <person name="Beukers A.G."/>
            <person name="Zaheer R."/>
            <person name="Goji N."/>
            <person name="Cook S.R."/>
            <person name="Amoako K."/>
            <person name="Chaves A.V."/>
            <person name="Ward M.P."/>
            <person name="Mcallister T.A."/>
        </authorList>
    </citation>
    <scope>NUCLEOTIDE SEQUENCE [LARGE SCALE GENOMIC DNA]</scope>
    <source>
        <strain evidence="4 5">F0711D 46</strain>
    </source>
</reference>
<feature type="domain" description="YtxK-like N-terminal helical" evidence="2">
    <location>
        <begin position="15"/>
        <end position="88"/>
    </location>
</feature>
<dbReference type="Proteomes" id="UP000078516">
    <property type="component" value="Unassembled WGS sequence"/>
</dbReference>
<dbReference type="SUPFAM" id="SSF53335">
    <property type="entry name" value="S-adenosyl-L-methionine-dependent methyltransferases"/>
    <property type="match status" value="1"/>
</dbReference>
<dbReference type="PANTHER" id="PTHR41313:SF1">
    <property type="entry name" value="DNA METHYLASE ADENINE-SPECIFIC DOMAIN-CONTAINING PROTEIN"/>
    <property type="match status" value="1"/>
</dbReference>
<dbReference type="GO" id="GO:0003677">
    <property type="term" value="F:DNA binding"/>
    <property type="evidence" value="ECO:0007669"/>
    <property type="project" value="InterPro"/>
</dbReference>
<dbReference type="GO" id="GO:0008170">
    <property type="term" value="F:N-methyltransferase activity"/>
    <property type="evidence" value="ECO:0007669"/>
    <property type="project" value="InterPro"/>
</dbReference>
<gene>
    <name evidence="3" type="primary">dam</name>
    <name evidence="4" type="ORF">A6E74_05695</name>
    <name evidence="3" type="ORF">ETH01_20420</name>
</gene>
<evidence type="ECO:0000313" key="4">
    <source>
        <dbReference type="EMBL" id="OAQ56214.1"/>
    </source>
</evidence>
<name>A0A179ESN8_ENTTH</name>
<dbReference type="InterPro" id="IPR052933">
    <property type="entry name" value="DNA_Protect_Modify"/>
</dbReference>
<evidence type="ECO:0000313" key="5">
    <source>
        <dbReference type="Proteomes" id="UP000078516"/>
    </source>
</evidence>
<dbReference type="InterPro" id="IPR016843">
    <property type="entry name" value="S-AdoMet-dep_Ade-MeTrfase_prd"/>
</dbReference>
<organism evidence="4 5">
    <name type="scientific">Enterococcus thailandicus</name>
    <dbReference type="NCBI Taxonomy" id="417368"/>
    <lineage>
        <taxon>Bacteria</taxon>
        <taxon>Bacillati</taxon>
        <taxon>Bacillota</taxon>
        <taxon>Bacilli</taxon>
        <taxon>Lactobacillales</taxon>
        <taxon>Enterococcaceae</taxon>
        <taxon>Enterococcus</taxon>
    </lineage>
</organism>
<dbReference type="InterPro" id="IPR048375">
    <property type="entry name" value="YtxK-like_N"/>
</dbReference>
<dbReference type="Gene3D" id="1.10.150.470">
    <property type="match status" value="1"/>
</dbReference>
<keyword evidence="5" id="KW-1185">Reference proteome</keyword>
<dbReference type="OrthoDB" id="9788159at2"/>
<feature type="domain" description="DNA methylase adenine-specific" evidence="1">
    <location>
        <begin position="100"/>
        <end position="318"/>
    </location>
</feature>
<dbReference type="EMBL" id="LWMN01000011">
    <property type="protein sequence ID" value="OAQ56214.1"/>
    <property type="molecule type" value="Genomic_DNA"/>
</dbReference>
<reference evidence="3 6" key="2">
    <citation type="submission" date="2019-07" db="EMBL/GenBank/DDBJ databases">
        <title>Whole genome shotgun sequence of Enterococcus thailandicus NBRC 101867.</title>
        <authorList>
            <person name="Hosoyama A."/>
            <person name="Uohara A."/>
            <person name="Ohji S."/>
            <person name="Ichikawa N."/>
        </authorList>
    </citation>
    <scope>NUCLEOTIDE SEQUENCE [LARGE SCALE GENOMIC DNA]</scope>
    <source>
        <strain evidence="3 6">NBRC 101867</strain>
    </source>
</reference>
<evidence type="ECO:0000259" key="1">
    <source>
        <dbReference type="Pfam" id="PF02384"/>
    </source>
</evidence>
<dbReference type="PATRIC" id="fig|417368.6.peg.2616"/>
<dbReference type="CDD" id="cd02440">
    <property type="entry name" value="AdoMet_MTases"/>
    <property type="match status" value="1"/>
</dbReference>
<dbReference type="RefSeq" id="WP_067483071.1">
    <property type="nucleotide sequence ID" value="NZ_BJUG01000011.1"/>
</dbReference>
<keyword evidence="4" id="KW-0489">Methyltransferase</keyword>